<feature type="compositionally biased region" description="Polar residues" evidence="8">
    <location>
        <begin position="326"/>
        <end position="335"/>
    </location>
</feature>
<keyword evidence="6 7" id="KW-0342">GTP-binding</keyword>
<dbReference type="PANTHER" id="PTHR21231:SF8">
    <property type="entry name" value="GPN-LOOP GTPASE 1"/>
    <property type="match status" value="1"/>
</dbReference>
<dbReference type="InterPro" id="IPR027417">
    <property type="entry name" value="P-loop_NTPase"/>
</dbReference>
<dbReference type="RefSeq" id="XP_031856287.1">
    <property type="nucleotide sequence ID" value="XM_032000396.1"/>
</dbReference>
<dbReference type="GeneID" id="43584496"/>
<reference evidence="9 10" key="1">
    <citation type="submission" date="2019-09" db="EMBL/GenBank/DDBJ databases">
        <authorList>
            <person name="Brejova B."/>
        </authorList>
    </citation>
    <scope>NUCLEOTIDE SEQUENCE [LARGE SCALE GENOMIC DNA]</scope>
</reference>
<dbReference type="OrthoDB" id="243313at2759"/>
<dbReference type="PANTHER" id="PTHR21231">
    <property type="entry name" value="XPA-BINDING PROTEIN 1-RELATED"/>
    <property type="match status" value="1"/>
</dbReference>
<dbReference type="GO" id="GO:0003924">
    <property type="term" value="F:GTPase activity"/>
    <property type="evidence" value="ECO:0007669"/>
    <property type="project" value="InterPro"/>
</dbReference>
<evidence type="ECO:0000256" key="4">
    <source>
        <dbReference type="ARBA" id="ARBA00022741"/>
    </source>
</evidence>
<gene>
    <name evidence="9" type="ORF">SAPINGB_P005682</name>
</gene>
<dbReference type="Proteomes" id="UP000398389">
    <property type="component" value="Unassembled WGS sequence"/>
</dbReference>
<evidence type="ECO:0000256" key="8">
    <source>
        <dbReference type="SAM" id="MobiDB-lite"/>
    </source>
</evidence>
<name>A0A5E8C617_9ASCO</name>
<comment type="subunit">
    <text evidence="7">Binds to RNA polymerase II.</text>
</comment>
<dbReference type="Pfam" id="PF03029">
    <property type="entry name" value="ATP_bind_1"/>
    <property type="match status" value="1"/>
</dbReference>
<keyword evidence="5 7" id="KW-0378">Hydrolase</keyword>
<evidence type="ECO:0000313" key="9">
    <source>
        <dbReference type="EMBL" id="VVT57411.1"/>
    </source>
</evidence>
<evidence type="ECO:0000256" key="1">
    <source>
        <dbReference type="ARBA" id="ARBA00005290"/>
    </source>
</evidence>
<feature type="compositionally biased region" description="Basic and acidic residues" evidence="8">
    <location>
        <begin position="371"/>
        <end position="392"/>
    </location>
</feature>
<evidence type="ECO:0000256" key="7">
    <source>
        <dbReference type="RuleBase" id="RU365059"/>
    </source>
</evidence>
<dbReference type="FunFam" id="3.40.50.300:FF:000579">
    <property type="entry name" value="GPN-loop GTPase"/>
    <property type="match status" value="1"/>
</dbReference>
<feature type="compositionally biased region" description="Basic and acidic residues" evidence="8">
    <location>
        <begin position="403"/>
        <end position="422"/>
    </location>
</feature>
<keyword evidence="2 7" id="KW-0963">Cytoplasm</keyword>
<keyword evidence="10" id="KW-1185">Reference proteome</keyword>
<dbReference type="EC" id="3.6.5.-" evidence="7"/>
<dbReference type="EMBL" id="CABVLU010000005">
    <property type="protein sequence ID" value="VVT57411.1"/>
    <property type="molecule type" value="Genomic_DNA"/>
</dbReference>
<accession>A0A5E8C617</accession>
<keyword evidence="4 7" id="KW-0547">Nucleotide-binding</keyword>
<dbReference type="Gene3D" id="3.40.50.300">
    <property type="entry name" value="P-loop containing nucleotide triphosphate hydrolases"/>
    <property type="match status" value="1"/>
</dbReference>
<dbReference type="GO" id="GO:0005634">
    <property type="term" value="C:nucleus"/>
    <property type="evidence" value="ECO:0007669"/>
    <property type="project" value="UniProtKB-SubCell"/>
</dbReference>
<comment type="subcellular location">
    <subcellularLocation>
        <location evidence="7">Cytoplasm</location>
    </subcellularLocation>
    <subcellularLocation>
        <location evidence="7">Nucleus</location>
    </subcellularLocation>
</comment>
<keyword evidence="3" id="KW-0597">Phosphoprotein</keyword>
<evidence type="ECO:0000256" key="5">
    <source>
        <dbReference type="ARBA" id="ARBA00022801"/>
    </source>
</evidence>
<dbReference type="GO" id="GO:0005737">
    <property type="term" value="C:cytoplasm"/>
    <property type="evidence" value="ECO:0007669"/>
    <property type="project" value="UniProtKB-SubCell"/>
</dbReference>
<dbReference type="InterPro" id="IPR004130">
    <property type="entry name" value="Gpn"/>
</dbReference>
<comment type="similarity">
    <text evidence="1 7">Belongs to the GPN-loop GTPase family.</text>
</comment>
<evidence type="ECO:0000256" key="6">
    <source>
        <dbReference type="ARBA" id="ARBA00023134"/>
    </source>
</evidence>
<dbReference type="InterPro" id="IPR030230">
    <property type="entry name" value="Gpn1/Npa3/XAB1"/>
</dbReference>
<dbReference type="AlphaFoldDB" id="A0A5E8C617"/>
<feature type="compositionally biased region" description="Polar residues" evidence="8">
    <location>
        <begin position="393"/>
        <end position="402"/>
    </location>
</feature>
<feature type="compositionally biased region" description="Acidic residues" evidence="8">
    <location>
        <begin position="336"/>
        <end position="354"/>
    </location>
</feature>
<evidence type="ECO:0000256" key="3">
    <source>
        <dbReference type="ARBA" id="ARBA00022553"/>
    </source>
</evidence>
<protein>
    <recommendedName>
        <fullName evidence="7">GPN-loop GTPase</fullName>
        <ecNumber evidence="7">3.6.5.-</ecNumber>
    </recommendedName>
</protein>
<dbReference type="CDD" id="cd17870">
    <property type="entry name" value="GPN1"/>
    <property type="match status" value="1"/>
</dbReference>
<dbReference type="SUPFAM" id="SSF52540">
    <property type="entry name" value="P-loop containing nucleoside triphosphate hydrolases"/>
    <property type="match status" value="1"/>
</dbReference>
<dbReference type="GO" id="GO:0005525">
    <property type="term" value="F:GTP binding"/>
    <property type="evidence" value="ECO:0007669"/>
    <property type="project" value="UniProtKB-KW"/>
</dbReference>
<organism evidence="9 10">
    <name type="scientific">Magnusiomyces paraingens</name>
    <dbReference type="NCBI Taxonomy" id="2606893"/>
    <lineage>
        <taxon>Eukaryota</taxon>
        <taxon>Fungi</taxon>
        <taxon>Dikarya</taxon>
        <taxon>Ascomycota</taxon>
        <taxon>Saccharomycotina</taxon>
        <taxon>Dipodascomycetes</taxon>
        <taxon>Dipodascales</taxon>
        <taxon>Dipodascaceae</taxon>
        <taxon>Magnusiomyces</taxon>
    </lineage>
</organism>
<evidence type="ECO:0000256" key="2">
    <source>
        <dbReference type="ARBA" id="ARBA00022490"/>
    </source>
</evidence>
<sequence length="433" mass="48500">MSSSKLNFNAPDENLNDGLLNSLPPTIFCIGMAGSGKTTFMQRLNSHIHSKKQRPYVINLDPAVLKVPFGTNIDIRDSVNYRKVMEQYNLGPNGAIMTSLNLFATKIDQVLDIAEKRAKSGNVNQIIVDTPGQIECFIWSASGAIITDAFASSFPTMIAYIVDTPRSSSPTTFMSNMLYACSILYKTKLPMIVVFNKTDAQDARFAIDWMTDFEKFQEALQKDEYLNGNESGGSSGYMGSLMNSMSLVLEEFYNHLDVVPVSAYTGDGFDEFLGAVEKKIDEYNRDYKTERDVIIKQREISAQERKAADLTRLLNDMGINDKGTKETNSTTADTLSDTEDLSENDVDPDDYEDDISSKYREGPRNLNEPSKSTHNEFFAGRDYDYSDRRGEINDSSEQSLQDKFTEALKATSRENDNSRVELLKQALGQSSKN</sequence>
<feature type="region of interest" description="Disordered" evidence="8">
    <location>
        <begin position="318"/>
        <end position="433"/>
    </location>
</feature>
<comment type="function">
    <text evidence="7">Small GTPase required for proper nuclear import of RNA polymerase II (RNAPII). May act at an RNAP assembly step prior to nuclear import.</text>
</comment>
<evidence type="ECO:0000313" key="10">
    <source>
        <dbReference type="Proteomes" id="UP000398389"/>
    </source>
</evidence>
<proteinExistence type="inferred from homology"/>